<dbReference type="PANTHER" id="PTHR18934">
    <property type="entry name" value="ATP-DEPENDENT RNA HELICASE"/>
    <property type="match status" value="1"/>
</dbReference>
<reference evidence="11" key="1">
    <citation type="submission" date="2017-08" db="EMBL/GenBank/DDBJ databases">
        <authorList>
            <person name="Polle J.E."/>
            <person name="Barry K."/>
            <person name="Cushman J."/>
            <person name="Schmutz J."/>
            <person name="Tran D."/>
            <person name="Hathwaick L.T."/>
            <person name="Yim W.C."/>
            <person name="Jenkins J."/>
            <person name="Mckie-Krisberg Z.M."/>
            <person name="Prochnik S."/>
            <person name="Lindquist E."/>
            <person name="Dockter R.B."/>
            <person name="Adam C."/>
            <person name="Molina H."/>
            <person name="Bunkerborg J."/>
            <person name="Jin E."/>
            <person name="Buchheim M."/>
            <person name="Magnuson J."/>
        </authorList>
    </citation>
    <scope>NUCLEOTIDE SEQUENCE</scope>
    <source>
        <strain evidence="11">CCAP 19/18</strain>
    </source>
</reference>
<keyword evidence="4 11" id="KW-0378">Hydrolase</keyword>
<sequence>FETDGMLLREAMTDPLLERYSVIILDEAHERTLATDVLFGLIKEVLKQRTDLKLVVMSATLEAEKFQGYFLDAPLMKVPGRLHPVEIFYTQEPERDYLEAAIRTVVQIHTCEPPGDVLLFLTGEEEIEDACKKVTKECQQLGDKVGPIKVLPLYSTLPPQQQQRIFEPAPPPAREGGIPGRKIIISTNIAETSLTIDGIVYVIDPGFAKQKVYNPRIRVESLLVSPISRVHFDFMDPPAPETLMRALEMLNYLGAIDDDGNLTPVGDTMSEFPLDPQLAKMLVASPEFRCSNEILSIAAMLSVPNVFTRPREATKAADEAKARFTHIDGDQLTMLNVYHAYKSHGEDAQWCYENFLNMRALKSADSVRTQLARVCHRLNVRLVSTPFEDRNYYTNIRKALVAGFFMQVAHLERQGMYLTVKDNQQVHLHPSTCLGQKPEWVLYQEFVLTTKNYIRTCIDIKGEWLLDIAEHYYDLANFPPGEAKRALERIAKQKQLRGNRF</sequence>
<dbReference type="Gene3D" id="3.40.50.300">
    <property type="entry name" value="P-loop containing nucleotide triphosphate hydrolases"/>
    <property type="match status" value="2"/>
</dbReference>
<keyword evidence="6" id="KW-0067">ATP-binding</keyword>
<dbReference type="Proteomes" id="UP000815325">
    <property type="component" value="Unassembled WGS sequence"/>
</dbReference>
<keyword evidence="5" id="KW-0347">Helicase</keyword>
<evidence type="ECO:0000256" key="4">
    <source>
        <dbReference type="ARBA" id="ARBA00022801"/>
    </source>
</evidence>
<dbReference type="Pfam" id="PF07717">
    <property type="entry name" value="OB_NTP_bind"/>
    <property type="match status" value="1"/>
</dbReference>
<evidence type="ECO:0000256" key="6">
    <source>
        <dbReference type="ARBA" id="ARBA00022840"/>
    </source>
</evidence>
<dbReference type="InterPro" id="IPR011709">
    <property type="entry name" value="DEAD-box_helicase_OB_fold"/>
</dbReference>
<gene>
    <name evidence="11" type="ORF">DUNSADRAFT_12638</name>
</gene>
<dbReference type="GO" id="GO:0016787">
    <property type="term" value="F:hydrolase activity"/>
    <property type="evidence" value="ECO:0007669"/>
    <property type="project" value="UniProtKB-KW"/>
</dbReference>
<dbReference type="InterPro" id="IPR001650">
    <property type="entry name" value="Helicase_C-like"/>
</dbReference>
<dbReference type="InterPro" id="IPR027417">
    <property type="entry name" value="P-loop_NTPase"/>
</dbReference>
<keyword evidence="3" id="KW-0547">Nucleotide-binding</keyword>
<keyword evidence="7" id="KW-0508">mRNA splicing</keyword>
<evidence type="ECO:0000256" key="2">
    <source>
        <dbReference type="ARBA" id="ARBA00022664"/>
    </source>
</evidence>
<dbReference type="SUPFAM" id="SSF52540">
    <property type="entry name" value="P-loop containing nucleoside triphosphate hydrolases"/>
    <property type="match status" value="1"/>
</dbReference>
<evidence type="ECO:0000259" key="10">
    <source>
        <dbReference type="PROSITE" id="PS51194"/>
    </source>
</evidence>
<feature type="domain" description="Helicase ATP-binding" evidence="9">
    <location>
        <begin position="1"/>
        <end position="79"/>
    </location>
</feature>
<dbReference type="InterPro" id="IPR014001">
    <property type="entry name" value="Helicase_ATP-bd"/>
</dbReference>
<comment type="catalytic activity">
    <reaction evidence="8">
        <text>ATP + H2O = ADP + phosphate + H(+)</text>
        <dbReference type="Rhea" id="RHEA:13065"/>
        <dbReference type="ChEBI" id="CHEBI:15377"/>
        <dbReference type="ChEBI" id="CHEBI:15378"/>
        <dbReference type="ChEBI" id="CHEBI:30616"/>
        <dbReference type="ChEBI" id="CHEBI:43474"/>
        <dbReference type="ChEBI" id="CHEBI:456216"/>
        <dbReference type="EC" id="3.6.4.13"/>
    </reaction>
</comment>
<evidence type="ECO:0000256" key="7">
    <source>
        <dbReference type="ARBA" id="ARBA00023187"/>
    </source>
</evidence>
<dbReference type="InterPro" id="IPR002464">
    <property type="entry name" value="DNA/RNA_helicase_DEAH_CS"/>
</dbReference>
<comment type="caution">
    <text evidence="11">The sequence shown here is derived from an EMBL/GenBank/DDBJ whole genome shotgun (WGS) entry which is preliminary data.</text>
</comment>
<dbReference type="EC" id="3.6.4.13" evidence="1"/>
<dbReference type="InterPro" id="IPR048333">
    <property type="entry name" value="HA2_WH"/>
</dbReference>
<dbReference type="EMBL" id="MU069484">
    <property type="protein sequence ID" value="KAF5841473.1"/>
    <property type="molecule type" value="Genomic_DNA"/>
</dbReference>
<evidence type="ECO:0000313" key="12">
    <source>
        <dbReference type="Proteomes" id="UP000815325"/>
    </source>
</evidence>
<protein>
    <recommendedName>
        <fullName evidence="1">RNA helicase</fullName>
        <ecNumber evidence="1">3.6.4.13</ecNumber>
    </recommendedName>
</protein>
<keyword evidence="2" id="KW-0507">mRNA processing</keyword>
<feature type="domain" description="Helicase C-terminal" evidence="10">
    <location>
        <begin position="104"/>
        <end position="277"/>
    </location>
</feature>
<dbReference type="Pfam" id="PF04408">
    <property type="entry name" value="WHD_HA2"/>
    <property type="match status" value="1"/>
</dbReference>
<proteinExistence type="predicted"/>
<evidence type="ECO:0000256" key="5">
    <source>
        <dbReference type="ARBA" id="ARBA00022806"/>
    </source>
</evidence>
<dbReference type="Pfam" id="PF21010">
    <property type="entry name" value="HA2_C"/>
    <property type="match status" value="1"/>
</dbReference>
<dbReference type="Pfam" id="PF00271">
    <property type="entry name" value="Helicase_C"/>
    <property type="match status" value="1"/>
</dbReference>
<dbReference type="PROSITE" id="PS51194">
    <property type="entry name" value="HELICASE_CTER"/>
    <property type="match status" value="1"/>
</dbReference>
<dbReference type="CDD" id="cd18791">
    <property type="entry name" value="SF2_C_RHA"/>
    <property type="match status" value="1"/>
</dbReference>
<dbReference type="SMART" id="SM00847">
    <property type="entry name" value="HA2"/>
    <property type="match status" value="1"/>
</dbReference>
<dbReference type="Gene3D" id="1.20.120.1080">
    <property type="match status" value="1"/>
</dbReference>
<evidence type="ECO:0000259" key="9">
    <source>
        <dbReference type="PROSITE" id="PS51192"/>
    </source>
</evidence>
<keyword evidence="12" id="KW-1185">Reference proteome</keyword>
<evidence type="ECO:0000256" key="1">
    <source>
        <dbReference type="ARBA" id="ARBA00012552"/>
    </source>
</evidence>
<organism evidence="11 12">
    <name type="scientific">Dunaliella salina</name>
    <name type="common">Green alga</name>
    <name type="synonym">Protococcus salinus</name>
    <dbReference type="NCBI Taxonomy" id="3046"/>
    <lineage>
        <taxon>Eukaryota</taxon>
        <taxon>Viridiplantae</taxon>
        <taxon>Chlorophyta</taxon>
        <taxon>core chlorophytes</taxon>
        <taxon>Chlorophyceae</taxon>
        <taxon>CS clade</taxon>
        <taxon>Chlamydomonadales</taxon>
        <taxon>Dunaliellaceae</taxon>
        <taxon>Dunaliella</taxon>
    </lineage>
</organism>
<dbReference type="PROSITE" id="PS00690">
    <property type="entry name" value="DEAH_ATP_HELICASE"/>
    <property type="match status" value="1"/>
</dbReference>
<dbReference type="InterPro" id="IPR007502">
    <property type="entry name" value="Helicase-assoc_dom"/>
</dbReference>
<name>A0ABQ7H3P1_DUNSA</name>
<dbReference type="PROSITE" id="PS51192">
    <property type="entry name" value="HELICASE_ATP_BIND_1"/>
    <property type="match status" value="1"/>
</dbReference>
<dbReference type="PANTHER" id="PTHR18934:SF109">
    <property type="entry name" value="ATP-DEPENDENT RNA HELICASE DHX15 HOMOLOG"/>
    <property type="match status" value="1"/>
</dbReference>
<evidence type="ECO:0000256" key="3">
    <source>
        <dbReference type="ARBA" id="ARBA00022741"/>
    </source>
</evidence>
<feature type="non-terminal residue" evidence="11">
    <location>
        <position position="1"/>
    </location>
</feature>
<evidence type="ECO:0000256" key="8">
    <source>
        <dbReference type="ARBA" id="ARBA00047984"/>
    </source>
</evidence>
<accession>A0ABQ7H3P1</accession>
<evidence type="ECO:0000313" key="11">
    <source>
        <dbReference type="EMBL" id="KAF5841473.1"/>
    </source>
</evidence>